<dbReference type="Pfam" id="PF14814">
    <property type="entry name" value="UB2H"/>
    <property type="match status" value="1"/>
</dbReference>
<keyword evidence="18 23" id="KW-0961">Cell wall biogenesis/degradation</keyword>
<comment type="similarity">
    <text evidence="4 23">In the C-terminal section; belongs to the transpeptidase family.</text>
</comment>
<dbReference type="Gene3D" id="3.30.2060.10">
    <property type="entry name" value="Penicillin-binding protein 1b domain"/>
    <property type="match status" value="1"/>
</dbReference>
<keyword evidence="12" id="KW-0378">Hydrolase</keyword>
<comment type="caution">
    <text evidence="29">The sequence shown here is derived from an EMBL/GenBank/DDBJ whole genome shotgun (WGS) entry which is preliminary data.</text>
</comment>
<dbReference type="RefSeq" id="WP_376868431.1">
    <property type="nucleotide sequence ID" value="NZ_JBHRYB010000025.1"/>
</dbReference>
<evidence type="ECO:0000256" key="7">
    <source>
        <dbReference type="ARBA" id="ARBA00022475"/>
    </source>
</evidence>
<dbReference type="PANTHER" id="PTHR32282">
    <property type="entry name" value="BINDING PROTEIN TRANSPEPTIDASE, PUTATIVE-RELATED"/>
    <property type="match status" value="1"/>
</dbReference>
<keyword evidence="10 23" id="KW-0328">Glycosyltransferase</keyword>
<evidence type="ECO:0000256" key="24">
    <source>
        <dbReference type="SAM" id="MobiDB-lite"/>
    </source>
</evidence>
<keyword evidence="30" id="KW-1185">Reference proteome</keyword>
<keyword evidence="25" id="KW-0812">Transmembrane</keyword>
<reference evidence="30" key="1">
    <citation type="journal article" date="2019" name="Int. J. Syst. Evol. Microbiol.">
        <title>The Global Catalogue of Microorganisms (GCM) 10K type strain sequencing project: providing services to taxonomists for standard genome sequencing and annotation.</title>
        <authorList>
            <consortium name="The Broad Institute Genomics Platform"/>
            <consortium name="The Broad Institute Genome Sequencing Center for Infectious Disease"/>
            <person name="Wu L."/>
            <person name="Ma J."/>
        </authorList>
    </citation>
    <scope>NUCLEOTIDE SEQUENCE [LARGE SCALE GENOMIC DNA]</scope>
    <source>
        <strain evidence="30">KCTC 42424</strain>
    </source>
</reference>
<dbReference type="PANTHER" id="PTHR32282:SF11">
    <property type="entry name" value="PENICILLIN-BINDING PROTEIN 1B"/>
    <property type="match status" value="1"/>
</dbReference>
<evidence type="ECO:0000259" key="28">
    <source>
        <dbReference type="Pfam" id="PF14814"/>
    </source>
</evidence>
<evidence type="ECO:0000256" key="2">
    <source>
        <dbReference type="ARBA" id="ARBA00004236"/>
    </source>
</evidence>
<feature type="region of interest" description="Disordered" evidence="24">
    <location>
        <begin position="1"/>
        <end position="26"/>
    </location>
</feature>
<evidence type="ECO:0000256" key="5">
    <source>
        <dbReference type="ARBA" id="ARBA00007739"/>
    </source>
</evidence>
<accession>A0ABV7VWA0</accession>
<protein>
    <recommendedName>
        <fullName evidence="6 22">Penicillin-binding protein 1B</fullName>
        <shortName evidence="23">PBP-1b</shortName>
        <shortName evidence="23">PBP1b</shortName>
    </recommendedName>
    <alternativeName>
        <fullName evidence="19 23">Murein polymerase</fullName>
    </alternativeName>
</protein>
<keyword evidence="14 23" id="KW-0573">Peptidoglycan synthesis</keyword>
<gene>
    <name evidence="29" type="primary">mrcB</name>
    <name evidence="29" type="ORF">ACFOMG_17035</name>
</gene>
<feature type="domain" description="Bifunctional transglycosylase second" evidence="28">
    <location>
        <begin position="81"/>
        <end position="164"/>
    </location>
</feature>
<feature type="domain" description="Glycosyl transferase family 51" evidence="27">
    <location>
        <begin position="176"/>
        <end position="347"/>
    </location>
</feature>
<dbReference type="Gene3D" id="3.40.710.10">
    <property type="entry name" value="DD-peptidase/beta-lactamase superfamily"/>
    <property type="match status" value="1"/>
</dbReference>
<evidence type="ECO:0000256" key="1">
    <source>
        <dbReference type="ARBA" id="ARBA00002624"/>
    </source>
</evidence>
<evidence type="ECO:0000256" key="21">
    <source>
        <dbReference type="ARBA" id="ARBA00049902"/>
    </source>
</evidence>
<evidence type="ECO:0000256" key="8">
    <source>
        <dbReference type="ARBA" id="ARBA00022645"/>
    </source>
</evidence>
<evidence type="ECO:0000256" key="17">
    <source>
        <dbReference type="ARBA" id="ARBA00023268"/>
    </source>
</evidence>
<evidence type="ECO:0000259" key="26">
    <source>
        <dbReference type="Pfam" id="PF00905"/>
    </source>
</evidence>
<proteinExistence type="inferred from homology"/>
<keyword evidence="15 25" id="KW-0472">Membrane</keyword>
<evidence type="ECO:0000256" key="22">
    <source>
        <dbReference type="NCBIfam" id="TIGR02071"/>
    </source>
</evidence>
<evidence type="ECO:0000256" key="6">
    <source>
        <dbReference type="ARBA" id="ARBA00018637"/>
    </source>
</evidence>
<evidence type="ECO:0000256" key="15">
    <source>
        <dbReference type="ARBA" id="ARBA00023136"/>
    </source>
</evidence>
<dbReference type="InterPro" id="IPR023346">
    <property type="entry name" value="Lysozyme-like_dom_sf"/>
</dbReference>
<feature type="compositionally biased region" description="Basic residues" evidence="24">
    <location>
        <begin position="1"/>
        <end position="17"/>
    </location>
</feature>
<comment type="catalytic activity">
    <reaction evidence="21">
        <text>[GlcNAc-(1-&gt;4)-Mur2Ac(oyl-L-Ala-gamma-D-Glu-L-Lys-D-Ala-D-Ala)](n)-di-trans,octa-cis-undecaprenyl diphosphate + beta-D-GlcNAc-(1-&gt;4)-Mur2Ac(oyl-L-Ala-gamma-D-Glu-L-Lys-D-Ala-D-Ala)-di-trans,octa-cis-undecaprenyl diphosphate = [GlcNAc-(1-&gt;4)-Mur2Ac(oyl-L-Ala-gamma-D-Glu-L-Lys-D-Ala-D-Ala)](n+1)-di-trans,octa-cis-undecaprenyl diphosphate + di-trans,octa-cis-undecaprenyl diphosphate + H(+)</text>
        <dbReference type="Rhea" id="RHEA:23708"/>
        <dbReference type="Rhea" id="RHEA-COMP:9602"/>
        <dbReference type="Rhea" id="RHEA-COMP:9603"/>
        <dbReference type="ChEBI" id="CHEBI:15378"/>
        <dbReference type="ChEBI" id="CHEBI:58405"/>
        <dbReference type="ChEBI" id="CHEBI:60033"/>
        <dbReference type="ChEBI" id="CHEBI:78435"/>
        <dbReference type="EC" id="2.4.99.28"/>
    </reaction>
</comment>
<dbReference type="SUPFAM" id="SSF56601">
    <property type="entry name" value="beta-lactamase/transpeptidase-like"/>
    <property type="match status" value="1"/>
</dbReference>
<evidence type="ECO:0000313" key="29">
    <source>
        <dbReference type="EMBL" id="MFC3681809.1"/>
    </source>
</evidence>
<evidence type="ECO:0000256" key="18">
    <source>
        <dbReference type="ARBA" id="ARBA00023316"/>
    </source>
</evidence>
<evidence type="ECO:0000256" key="20">
    <source>
        <dbReference type="ARBA" id="ARBA00034000"/>
    </source>
</evidence>
<evidence type="ECO:0000256" key="3">
    <source>
        <dbReference type="ARBA" id="ARBA00004752"/>
    </source>
</evidence>
<dbReference type="Gene3D" id="1.20.5.100">
    <property type="entry name" value="Cytochrome c1, transmembrane anchor, C-terminal"/>
    <property type="match status" value="1"/>
</dbReference>
<name>A0ABV7VWA0_9GAMM</name>
<keyword evidence="9" id="KW-0645">Protease</keyword>
<keyword evidence="11 23" id="KW-0808">Transferase</keyword>
<dbReference type="SUPFAM" id="SSF53955">
    <property type="entry name" value="Lysozyme-like"/>
    <property type="match status" value="1"/>
</dbReference>
<keyword evidence="16" id="KW-0046">Antibiotic resistance</keyword>
<dbReference type="InterPro" id="IPR050396">
    <property type="entry name" value="Glycosyltr_51/Transpeptidase"/>
</dbReference>
<dbReference type="InterPro" id="IPR001460">
    <property type="entry name" value="PCN-bd_Tpept"/>
</dbReference>
<dbReference type="Pfam" id="PF00905">
    <property type="entry name" value="Transpeptidase"/>
    <property type="match status" value="1"/>
</dbReference>
<dbReference type="EMBL" id="JBHRYB010000025">
    <property type="protein sequence ID" value="MFC3681809.1"/>
    <property type="molecule type" value="Genomic_DNA"/>
</dbReference>
<dbReference type="InterPro" id="IPR012338">
    <property type="entry name" value="Beta-lactam/transpept-like"/>
</dbReference>
<evidence type="ECO:0000256" key="4">
    <source>
        <dbReference type="ARBA" id="ARBA00007090"/>
    </source>
</evidence>
<dbReference type="InterPro" id="IPR011813">
    <property type="entry name" value="PBP_1b"/>
</dbReference>
<feature type="domain" description="Penicillin-binding protein transpeptidase" evidence="26">
    <location>
        <begin position="443"/>
        <end position="667"/>
    </location>
</feature>
<evidence type="ECO:0000256" key="10">
    <source>
        <dbReference type="ARBA" id="ARBA00022676"/>
    </source>
</evidence>
<evidence type="ECO:0000256" key="11">
    <source>
        <dbReference type="ARBA" id="ARBA00022679"/>
    </source>
</evidence>
<evidence type="ECO:0000313" key="30">
    <source>
        <dbReference type="Proteomes" id="UP001595722"/>
    </source>
</evidence>
<dbReference type="InterPro" id="IPR036950">
    <property type="entry name" value="PBP_transglycosylase"/>
</dbReference>
<dbReference type="NCBIfam" id="TIGR02071">
    <property type="entry name" value="PBP_1b"/>
    <property type="match status" value="1"/>
</dbReference>
<evidence type="ECO:0000256" key="12">
    <source>
        <dbReference type="ARBA" id="ARBA00022801"/>
    </source>
</evidence>
<dbReference type="Pfam" id="PF00912">
    <property type="entry name" value="Transgly"/>
    <property type="match status" value="1"/>
</dbReference>
<dbReference type="InterPro" id="IPR028166">
    <property type="entry name" value="UB2H"/>
</dbReference>
<dbReference type="Proteomes" id="UP001595722">
    <property type="component" value="Unassembled WGS sequence"/>
</dbReference>
<evidence type="ECO:0000256" key="16">
    <source>
        <dbReference type="ARBA" id="ARBA00023251"/>
    </source>
</evidence>
<comment type="pathway">
    <text evidence="3 23">Cell wall biogenesis; peptidoglycan biosynthesis.</text>
</comment>
<sequence>MAKPGTRKGNKRNRKTSARQPSKAAASRPRGALWRWFWRLSLLGLVGLSVYLVYLDAQVRQQFDGKKWKLPAKVYARPLVLYPGLQLNAGQLQAELSWADYKESRHAEVPGSYARRGDDWLVYRRSFPFWDNAEAARFIRVDIDDGRVQRIRDRQGQEIPLIRLEPQYVGGIFPAHNEDRELVSLEQVPPMLVAALVVTEDKAFFEHWGVSFRGIARAMVANIQAGGFVQGGSTLTQQLIKNFFLTSERTLSRKAQEALMALLLELHYSKEEILGAYLNEVYLGQAGRRAIHGFGLAARFYFGKSVSELTLDEVATLVGLVKGASYYNPKRNPQRAKQRRDLILGLMAEHDIISDEQRIQAQGRPIKVANSRRAGQREYPAFLELAKKQLQRDYRLEDLQNEGLRIFTTLDPWIQHSLEKSALRHIANLERWQPAQKDKLETAAVVTSVDGGEIRALLGSRQTEFFGYNRAISMQRSIGSLAKPAVYLTALNSGRFHWGSPVSDAPVTVSGPADSLWQPKNYDRKSHGIVPMVDAMARSLNQATARLGMTVGLEKVVHTFRQLGLKKDIPPYPSILLGAIDASPLEVAGMYQTIATQGFYTPLRTIEAVTTATGSTLSSYAIEGEQRFPAEQMQWLRYGLEQVAERGTARRLTANLEGPLAAKTGTSDDQRDAWLAAFDDRYLGVIWVGRDDNKAMPFAGSSAALPIWMNAFRDIGVQPLKAAHRLQWRAVDEQGRQLQPHCDGKSYPFIASRLEATPHGCEQASQPQPEEQSGWLDWLF</sequence>
<keyword evidence="13 23" id="KW-0133">Cell shape</keyword>
<evidence type="ECO:0000256" key="25">
    <source>
        <dbReference type="SAM" id="Phobius"/>
    </source>
</evidence>
<evidence type="ECO:0000256" key="19">
    <source>
        <dbReference type="ARBA" id="ARBA00032454"/>
    </source>
</evidence>
<evidence type="ECO:0000259" key="27">
    <source>
        <dbReference type="Pfam" id="PF00912"/>
    </source>
</evidence>
<keyword evidence="25" id="KW-1133">Transmembrane helix</keyword>
<evidence type="ECO:0000256" key="9">
    <source>
        <dbReference type="ARBA" id="ARBA00022670"/>
    </source>
</evidence>
<evidence type="ECO:0000256" key="14">
    <source>
        <dbReference type="ARBA" id="ARBA00022984"/>
    </source>
</evidence>
<dbReference type="PIRSF" id="PIRSF002799">
    <property type="entry name" value="PBP_1b"/>
    <property type="match status" value="1"/>
</dbReference>
<dbReference type="Gene3D" id="1.10.3810.10">
    <property type="entry name" value="Biosynthetic peptidoglycan transglycosylase-like"/>
    <property type="match status" value="1"/>
</dbReference>
<dbReference type="InterPro" id="IPR001264">
    <property type="entry name" value="Glyco_trans_51"/>
</dbReference>
<comment type="subcellular location">
    <subcellularLocation>
        <location evidence="2">Cell membrane</location>
    </subcellularLocation>
</comment>
<comment type="similarity">
    <text evidence="5 23">In the N-terminal section; belongs to the glycosyltransferase 51 family.</text>
</comment>
<keyword evidence="17" id="KW-0511">Multifunctional enzyme</keyword>
<keyword evidence="7" id="KW-1003">Cell membrane</keyword>
<feature type="transmembrane region" description="Helical" evidence="25">
    <location>
        <begin position="36"/>
        <end position="54"/>
    </location>
</feature>
<evidence type="ECO:0000256" key="23">
    <source>
        <dbReference type="PIRNR" id="PIRNR002799"/>
    </source>
</evidence>
<keyword evidence="8" id="KW-0121">Carboxypeptidase</keyword>
<organism evidence="29 30">
    <name type="scientific">Bacterioplanoides pacificum</name>
    <dbReference type="NCBI Taxonomy" id="1171596"/>
    <lineage>
        <taxon>Bacteria</taxon>
        <taxon>Pseudomonadati</taxon>
        <taxon>Pseudomonadota</taxon>
        <taxon>Gammaproteobacteria</taxon>
        <taxon>Oceanospirillales</taxon>
        <taxon>Oceanospirillaceae</taxon>
        <taxon>Bacterioplanoides</taxon>
    </lineage>
</organism>
<evidence type="ECO:0000256" key="13">
    <source>
        <dbReference type="ARBA" id="ARBA00022960"/>
    </source>
</evidence>
<comment type="function">
    <text evidence="1 23">Cell wall formation. Synthesis of cross-linked peptidoglycan from the lipid intermediates. The enzyme has a penicillin-insensitive transglycosylase N-terminal domain (formation of linear glycan strands) and a penicillin-sensitive transpeptidase C-terminal domain (cross-linking of the peptide subunits).</text>
</comment>
<comment type="catalytic activity">
    <reaction evidence="20">
        <text>Preferential cleavage: (Ac)2-L-Lys-D-Ala-|-D-Ala. Also transpeptidation of peptidyl-alanyl moieties that are N-acyl substituents of D-alanine.</text>
        <dbReference type="EC" id="3.4.16.4"/>
    </reaction>
</comment>